<reference evidence="2 3" key="1">
    <citation type="submission" date="2024-03" db="EMBL/GenBank/DDBJ databases">
        <title>Novel species of the genus Variovorax.</title>
        <authorList>
            <person name="Liu Q."/>
            <person name="Xin Y.-H."/>
        </authorList>
    </citation>
    <scope>NUCLEOTIDE SEQUENCE [LARGE SCALE GENOMIC DNA]</scope>
    <source>
        <strain evidence="2 3">KACC 18900</strain>
    </source>
</reference>
<dbReference type="Proteomes" id="UP001385892">
    <property type="component" value="Unassembled WGS sequence"/>
</dbReference>
<keyword evidence="3" id="KW-1185">Reference proteome</keyword>
<protein>
    <submittedName>
        <fullName evidence="2">AAA family ATPase</fullName>
    </submittedName>
</protein>
<dbReference type="Pfam" id="PF13481">
    <property type="entry name" value="AAA_25"/>
    <property type="match status" value="1"/>
</dbReference>
<evidence type="ECO:0000256" key="1">
    <source>
        <dbReference type="SAM" id="MobiDB-lite"/>
    </source>
</evidence>
<name>A0ABU8WJK2_9BURK</name>
<dbReference type="RefSeq" id="WP_340342810.1">
    <property type="nucleotide sequence ID" value="NZ_JBBKZT010000005.1"/>
</dbReference>
<dbReference type="InterPro" id="IPR027417">
    <property type="entry name" value="P-loop_NTPase"/>
</dbReference>
<evidence type="ECO:0000313" key="2">
    <source>
        <dbReference type="EMBL" id="MEJ8847686.1"/>
    </source>
</evidence>
<evidence type="ECO:0000313" key="3">
    <source>
        <dbReference type="Proteomes" id="UP001385892"/>
    </source>
</evidence>
<feature type="compositionally biased region" description="Low complexity" evidence="1">
    <location>
        <begin position="436"/>
        <end position="452"/>
    </location>
</feature>
<comment type="caution">
    <text evidence="2">The sequence shown here is derived from an EMBL/GenBank/DDBJ whole genome shotgun (WGS) entry which is preliminary data.</text>
</comment>
<proteinExistence type="predicted"/>
<accession>A0ABU8WJK2</accession>
<feature type="region of interest" description="Disordered" evidence="1">
    <location>
        <begin position="436"/>
        <end position="460"/>
    </location>
</feature>
<sequence length="460" mass="49811">MSHTETPPGSIERFEPVPGAALDPIEAHRVGLLPNGRDASAERAVVYPQQAPKRAPPPAEWRFPEPVTMDELLAARLTPDEIIEGFLWADLALLIGSGGTGKTVWLLWMAVCIALGRPFFGHAVAKPGRVVFLTGEDPRHVVVATMRQICRAMALGDDAIALVLDRLRISDVTGGRAKLSAVHENLVVPSTLPSIIGNAARERDVVAVMFDPTISFAAGESRVNDSEQGIVEAGRIVRDLLGCAVIFSHHTGQGPAKSRDFGMYASRNGSALPDGCRMEWVMHRPESARQWVQLTGRCIEPPRYGFEMAVARCQYAPPPSEHYYFEREGHAIERVKARIQVIDQDAAPVDAVVALKARNEQGLNLLLSEFEQGTRHSRETAAQVLQAQMGGSRADARKVTNALIDMGLFVECLLPNPPSHGSRSYLHPLRRGASLPADAKVAPPPKAKSSVAGEATANRG</sequence>
<dbReference type="Gene3D" id="3.40.50.300">
    <property type="entry name" value="P-loop containing nucleotide triphosphate hydrolases"/>
    <property type="match status" value="1"/>
</dbReference>
<dbReference type="SUPFAM" id="SSF52540">
    <property type="entry name" value="P-loop containing nucleoside triphosphate hydrolases"/>
    <property type="match status" value="1"/>
</dbReference>
<gene>
    <name evidence="2" type="ORF">WKW82_13585</name>
</gene>
<organism evidence="2 3">
    <name type="scientific">Variovorax rhizosphaerae</name>
    <dbReference type="NCBI Taxonomy" id="1836200"/>
    <lineage>
        <taxon>Bacteria</taxon>
        <taxon>Pseudomonadati</taxon>
        <taxon>Pseudomonadota</taxon>
        <taxon>Betaproteobacteria</taxon>
        <taxon>Burkholderiales</taxon>
        <taxon>Comamonadaceae</taxon>
        <taxon>Variovorax</taxon>
    </lineage>
</organism>
<dbReference type="EMBL" id="JBBKZT010000005">
    <property type="protein sequence ID" value="MEJ8847686.1"/>
    <property type="molecule type" value="Genomic_DNA"/>
</dbReference>